<proteinExistence type="predicted"/>
<dbReference type="PANTHER" id="PTHR46797:SF1">
    <property type="entry name" value="METHYLPHOSPHONATE SYNTHASE"/>
    <property type="match status" value="1"/>
</dbReference>
<dbReference type="CDD" id="cd00093">
    <property type="entry name" value="HTH_XRE"/>
    <property type="match status" value="1"/>
</dbReference>
<dbReference type="GO" id="GO:0005829">
    <property type="term" value="C:cytosol"/>
    <property type="evidence" value="ECO:0007669"/>
    <property type="project" value="TreeGrafter"/>
</dbReference>
<dbReference type="Gene3D" id="2.60.120.10">
    <property type="entry name" value="Jelly Rolls"/>
    <property type="match status" value="1"/>
</dbReference>
<evidence type="ECO:0000259" key="3">
    <source>
        <dbReference type="PROSITE" id="PS50943"/>
    </source>
</evidence>
<feature type="region of interest" description="Disordered" evidence="2">
    <location>
        <begin position="94"/>
        <end position="115"/>
    </location>
</feature>
<feature type="compositionally biased region" description="Gly residues" evidence="2">
    <location>
        <begin position="96"/>
        <end position="105"/>
    </location>
</feature>
<dbReference type="SUPFAM" id="SSF51182">
    <property type="entry name" value="RmlC-like cupins"/>
    <property type="match status" value="1"/>
</dbReference>
<dbReference type="SMART" id="SM00530">
    <property type="entry name" value="HTH_XRE"/>
    <property type="match status" value="1"/>
</dbReference>
<dbReference type="EMBL" id="CP162511">
    <property type="protein sequence ID" value="XDI05364.1"/>
    <property type="molecule type" value="Genomic_DNA"/>
</dbReference>
<evidence type="ECO:0000256" key="2">
    <source>
        <dbReference type="SAM" id="MobiDB-lite"/>
    </source>
</evidence>
<dbReference type="AlphaFoldDB" id="A0AB39BGK0"/>
<dbReference type="InterPro" id="IPR013096">
    <property type="entry name" value="Cupin_2"/>
</dbReference>
<feature type="region of interest" description="Disordered" evidence="2">
    <location>
        <begin position="1"/>
        <end position="22"/>
    </location>
</feature>
<dbReference type="InterPro" id="IPR011051">
    <property type="entry name" value="RmlC_Cupin_sf"/>
</dbReference>
<dbReference type="InterPro" id="IPR010982">
    <property type="entry name" value="Lambda_DNA-bd_dom_sf"/>
</dbReference>
<dbReference type="InterPro" id="IPR050807">
    <property type="entry name" value="TransReg_Diox_bact_type"/>
</dbReference>
<dbReference type="GO" id="GO:0003700">
    <property type="term" value="F:DNA-binding transcription factor activity"/>
    <property type="evidence" value="ECO:0007669"/>
    <property type="project" value="TreeGrafter"/>
</dbReference>
<protein>
    <submittedName>
        <fullName evidence="4">Helix-turn-helix domain-containing protein</fullName>
    </submittedName>
</protein>
<keyword evidence="1" id="KW-0238">DNA-binding</keyword>
<name>A0AB39BGK0_9MICO</name>
<sequence length="267" mass="27885">MSPSTPRDPDADAAKRLAAPGVGERIREARQAEGISLRELGSRVGVSASFLSQVELGRAMPSMGTLWTIVSELDLSFDALLGTVAPGPGVPASGAGAAGASGVDGGSSPSLVPSPDFERLTTVGLPGLRRAGTSPDIRIGGVRWERLTPGDDPLVEFVRVTYSPGSESSPADNMMRHTGLEYMHVMSGQMDIQVGFDSDTVQPGDSLTFDASIPHRIVNPYEVPCVSIWAVVGRHGFAAPHELAKRLAEYGTPASTMHFGGGHLAGE</sequence>
<accession>A0AB39BGK0</accession>
<dbReference type="PANTHER" id="PTHR46797">
    <property type="entry name" value="HTH-TYPE TRANSCRIPTIONAL REGULATOR"/>
    <property type="match status" value="1"/>
</dbReference>
<feature type="domain" description="HTH cro/C1-type" evidence="3">
    <location>
        <begin position="26"/>
        <end position="80"/>
    </location>
</feature>
<evidence type="ECO:0000256" key="1">
    <source>
        <dbReference type="ARBA" id="ARBA00023125"/>
    </source>
</evidence>
<dbReference type="RefSeq" id="WP_368497752.1">
    <property type="nucleotide sequence ID" value="NZ_CP162511.1"/>
</dbReference>
<dbReference type="InterPro" id="IPR001387">
    <property type="entry name" value="Cro/C1-type_HTH"/>
</dbReference>
<dbReference type="Pfam" id="PF01381">
    <property type="entry name" value="HTH_3"/>
    <property type="match status" value="1"/>
</dbReference>
<dbReference type="SUPFAM" id="SSF47413">
    <property type="entry name" value="lambda repressor-like DNA-binding domains"/>
    <property type="match status" value="1"/>
</dbReference>
<dbReference type="Gene3D" id="1.10.260.40">
    <property type="entry name" value="lambda repressor-like DNA-binding domains"/>
    <property type="match status" value="1"/>
</dbReference>
<dbReference type="Pfam" id="PF07883">
    <property type="entry name" value="Cupin_2"/>
    <property type="match status" value="1"/>
</dbReference>
<dbReference type="GO" id="GO:0003677">
    <property type="term" value="F:DNA binding"/>
    <property type="evidence" value="ECO:0007669"/>
    <property type="project" value="UniProtKB-KW"/>
</dbReference>
<dbReference type="PROSITE" id="PS50943">
    <property type="entry name" value="HTH_CROC1"/>
    <property type="match status" value="1"/>
</dbReference>
<gene>
    <name evidence="4" type="ORF">ABFY20_18910</name>
</gene>
<evidence type="ECO:0000313" key="4">
    <source>
        <dbReference type="EMBL" id="XDI05364.1"/>
    </source>
</evidence>
<reference evidence="4" key="1">
    <citation type="submission" date="2024-05" db="EMBL/GenBank/DDBJ databases">
        <title>Herbiconiux sp. A18JL235.</title>
        <authorList>
            <person name="Zhang G."/>
        </authorList>
    </citation>
    <scope>NUCLEOTIDE SEQUENCE</scope>
    <source>
        <strain evidence="4">A18JL235</strain>
    </source>
</reference>
<dbReference type="CDD" id="cd02209">
    <property type="entry name" value="cupin_XRE_C"/>
    <property type="match status" value="1"/>
</dbReference>
<dbReference type="InterPro" id="IPR014710">
    <property type="entry name" value="RmlC-like_jellyroll"/>
</dbReference>
<organism evidence="4">
    <name type="scientific">Herbiconiux sp. A18JL235</name>
    <dbReference type="NCBI Taxonomy" id="3152363"/>
    <lineage>
        <taxon>Bacteria</taxon>
        <taxon>Bacillati</taxon>
        <taxon>Actinomycetota</taxon>
        <taxon>Actinomycetes</taxon>
        <taxon>Micrococcales</taxon>
        <taxon>Microbacteriaceae</taxon>
        <taxon>Herbiconiux</taxon>
    </lineage>
</organism>